<organism evidence="2 3">
    <name type="scientific">Geothrix edaphica</name>
    <dbReference type="NCBI Taxonomy" id="2927976"/>
    <lineage>
        <taxon>Bacteria</taxon>
        <taxon>Pseudomonadati</taxon>
        <taxon>Acidobacteriota</taxon>
        <taxon>Holophagae</taxon>
        <taxon>Holophagales</taxon>
        <taxon>Holophagaceae</taxon>
        <taxon>Geothrix</taxon>
    </lineage>
</organism>
<comment type="caution">
    <text evidence="2">The sequence shown here is derived from an EMBL/GenBank/DDBJ whole genome shotgun (WGS) entry which is preliminary data.</text>
</comment>
<evidence type="ECO:0000313" key="2">
    <source>
        <dbReference type="EMBL" id="GLH67831.1"/>
    </source>
</evidence>
<reference evidence="2" key="1">
    <citation type="journal article" date="2023" name="Antonie Van Leeuwenhoek">
        <title>Mesoterricola silvestris gen. nov., sp. nov., Mesoterricola sediminis sp. nov., Geothrix oryzae sp. nov., Geothrix edaphica sp. nov., Geothrix rubra sp. nov., and Geothrix limicola sp. nov., six novel members of Acidobacteriota isolated from soils.</title>
        <authorList>
            <person name="Itoh H."/>
            <person name="Sugisawa Y."/>
            <person name="Mise K."/>
            <person name="Xu Z."/>
            <person name="Kuniyasu M."/>
            <person name="Ushijima N."/>
            <person name="Kawano K."/>
            <person name="Kobayashi E."/>
            <person name="Shiratori Y."/>
            <person name="Masuda Y."/>
            <person name="Senoo K."/>
        </authorList>
    </citation>
    <scope>NUCLEOTIDE SEQUENCE</scope>
    <source>
        <strain evidence="2">Red802</strain>
    </source>
</reference>
<evidence type="ECO:0008006" key="4">
    <source>
        <dbReference type="Google" id="ProtNLM"/>
    </source>
</evidence>
<gene>
    <name evidence="2" type="ORF">GETHED_21950</name>
</gene>
<feature type="signal peptide" evidence="1">
    <location>
        <begin position="1"/>
        <end position="22"/>
    </location>
</feature>
<name>A0ABQ5PZL8_9BACT</name>
<proteinExistence type="predicted"/>
<feature type="chain" id="PRO_5046456421" description="Tetratricopeptide repeat protein" evidence="1">
    <location>
        <begin position="23"/>
        <end position="294"/>
    </location>
</feature>
<evidence type="ECO:0000256" key="1">
    <source>
        <dbReference type="SAM" id="SignalP"/>
    </source>
</evidence>
<protein>
    <recommendedName>
        <fullName evidence="4">Tetratricopeptide repeat protein</fullName>
    </recommendedName>
</protein>
<dbReference type="EMBL" id="BSDC01000003">
    <property type="protein sequence ID" value="GLH67831.1"/>
    <property type="molecule type" value="Genomic_DNA"/>
</dbReference>
<evidence type="ECO:0000313" key="3">
    <source>
        <dbReference type="Proteomes" id="UP001165044"/>
    </source>
</evidence>
<keyword evidence="1" id="KW-0732">Signal</keyword>
<dbReference type="Proteomes" id="UP001165044">
    <property type="component" value="Unassembled WGS sequence"/>
</dbReference>
<accession>A0ABQ5PZL8</accession>
<keyword evidence="3" id="KW-1185">Reference proteome</keyword>
<sequence length="294" mass="32203">MLMRTFALLPALLLPAALIAQAPAPSLGDRVKAERPAVDKLMADLQFPEALKRAESLLPATKPVFDKTDNQALVQSAVIYMDLGQAYRMAVETADAAGSWEKALEYAKTAKALSAESYAAIKDPFTQTVTYYTQAGARAKQVLEENDAHIKELKGKSVLDAGERQELDLAIGVEKELVDDAKWVKFFQTYLDVVKRESEAYDPLVKVMEDKLKGEADQVADYKAGKGEKTKWVEAVVSSPAYLEAQGDKAGKARFLYRLSVLDPENKKVQHQLDVLFGRASAAPAKPAKKGKKG</sequence>